<feature type="domain" description="Carbohydrate kinase PfkB" evidence="3">
    <location>
        <begin position="7"/>
        <end position="286"/>
    </location>
</feature>
<dbReference type="GO" id="GO:0016301">
    <property type="term" value="F:kinase activity"/>
    <property type="evidence" value="ECO:0007669"/>
    <property type="project" value="UniProtKB-KW"/>
</dbReference>
<protein>
    <submittedName>
        <fullName evidence="4">Aminoimidazole riboside kinase</fullName>
    </submittedName>
</protein>
<dbReference type="PANTHER" id="PTHR10584:SF166">
    <property type="entry name" value="RIBOKINASE"/>
    <property type="match status" value="1"/>
</dbReference>
<dbReference type="EMBL" id="FMHG01000001">
    <property type="protein sequence ID" value="SCJ75855.1"/>
    <property type="molecule type" value="Genomic_DNA"/>
</dbReference>
<dbReference type="SUPFAM" id="SSF53613">
    <property type="entry name" value="Ribokinase-like"/>
    <property type="match status" value="1"/>
</dbReference>
<evidence type="ECO:0000313" key="4">
    <source>
        <dbReference type="EMBL" id="SCJ75855.1"/>
    </source>
</evidence>
<dbReference type="InterPro" id="IPR029056">
    <property type="entry name" value="Ribokinase-like"/>
</dbReference>
<evidence type="ECO:0000256" key="2">
    <source>
        <dbReference type="ARBA" id="ARBA00022777"/>
    </source>
</evidence>
<keyword evidence="2 4" id="KW-0418">Kinase</keyword>
<proteinExistence type="predicted"/>
<dbReference type="AlphaFoldDB" id="A0A1C6J2M8"/>
<reference evidence="4" key="1">
    <citation type="submission" date="2015-09" db="EMBL/GenBank/DDBJ databases">
        <authorList>
            <consortium name="Pathogen Informatics"/>
        </authorList>
    </citation>
    <scope>NUCLEOTIDE SEQUENCE</scope>
    <source>
        <strain evidence="4">2789STDY5834896</strain>
    </source>
</reference>
<keyword evidence="1" id="KW-0808">Transferase</keyword>
<dbReference type="Gene3D" id="3.40.1190.20">
    <property type="match status" value="1"/>
</dbReference>
<dbReference type="PANTHER" id="PTHR10584">
    <property type="entry name" value="SUGAR KINASE"/>
    <property type="match status" value="1"/>
</dbReference>
<organism evidence="4">
    <name type="scientific">uncultured Anaerotruncus sp</name>
    <dbReference type="NCBI Taxonomy" id="905011"/>
    <lineage>
        <taxon>Bacteria</taxon>
        <taxon>Bacillati</taxon>
        <taxon>Bacillota</taxon>
        <taxon>Clostridia</taxon>
        <taxon>Eubacteriales</taxon>
        <taxon>Oscillospiraceae</taxon>
        <taxon>Anaerotruncus</taxon>
        <taxon>environmental samples</taxon>
    </lineage>
</organism>
<evidence type="ECO:0000256" key="1">
    <source>
        <dbReference type="ARBA" id="ARBA00022679"/>
    </source>
</evidence>
<gene>
    <name evidence="4" type="ORF">SAMEA3545359_01839</name>
</gene>
<evidence type="ECO:0000259" key="3">
    <source>
        <dbReference type="Pfam" id="PF00294"/>
    </source>
</evidence>
<accession>A0A1C6J2M8</accession>
<dbReference type="InterPro" id="IPR011611">
    <property type="entry name" value="PfkB_dom"/>
</dbReference>
<sequence>MSCISIVGAAAVYDWAYTVDALPRFGDIVFIDQPCQKPLFGGCAINMAVGFARLGGFTPRLFYPVGNDFCYPPGQNPFEQQGVDCRQLVHVPDVPSGFAHLYMQPDGTTMCFAYPGASAVARYRQPAQLDDWVIVTPVLGDFCIDLLEQAVQQGKKVVFSGITGPALLSWLPAAAALFLNSHELDLLMQAGGFSGPAQLQAQYPDLLLFVTDGARGSTVWQQGFDTPVPVARPQQVTESTGAGDSFATGTVHALMRGSDPVTAAHFGAVVASFVVEQLGGQTGLPSAAIARDRFAQQFSHLLPRLH</sequence>
<dbReference type="Pfam" id="PF00294">
    <property type="entry name" value="PfkB"/>
    <property type="match status" value="1"/>
</dbReference>
<name>A0A1C6J2M8_9FIRM</name>